<dbReference type="InterPro" id="IPR048304">
    <property type="entry name" value="UbiD_Rift_dom"/>
</dbReference>
<dbReference type="EMBL" id="DSZU01000045">
    <property type="protein sequence ID" value="HGV55018.1"/>
    <property type="molecule type" value="Genomic_DNA"/>
</dbReference>
<dbReference type="InterPro" id="IPR049381">
    <property type="entry name" value="UbiD-like_C"/>
</dbReference>
<evidence type="ECO:0000313" key="5">
    <source>
        <dbReference type="EMBL" id="HGV55018.1"/>
    </source>
</evidence>
<feature type="domain" description="3-octaprenyl-4-hydroxybenzoate carboxy-lyase-like C-terminal" evidence="4">
    <location>
        <begin position="323"/>
        <end position="446"/>
    </location>
</feature>
<proteinExistence type="inferred from homology"/>
<dbReference type="GO" id="GO:0006744">
    <property type="term" value="P:ubiquinone biosynthetic process"/>
    <property type="evidence" value="ECO:0007669"/>
    <property type="project" value="TreeGrafter"/>
</dbReference>
<dbReference type="SUPFAM" id="SSF143968">
    <property type="entry name" value="UbiD C-terminal domain-like"/>
    <property type="match status" value="1"/>
</dbReference>
<dbReference type="Pfam" id="PF20696">
    <property type="entry name" value="UbiD_C"/>
    <property type="match status" value="1"/>
</dbReference>
<evidence type="ECO:0000259" key="3">
    <source>
        <dbReference type="Pfam" id="PF20695"/>
    </source>
</evidence>
<dbReference type="Pfam" id="PF01977">
    <property type="entry name" value="UbiD"/>
    <property type="match status" value="1"/>
</dbReference>
<feature type="domain" description="3-octaprenyl-4-hydroxybenzoate carboxy-lyase-like N-terminal" evidence="3">
    <location>
        <begin position="11"/>
        <end position="85"/>
    </location>
</feature>
<dbReference type="Pfam" id="PF20695">
    <property type="entry name" value="UbiD_N"/>
    <property type="match status" value="1"/>
</dbReference>
<dbReference type="PANTHER" id="PTHR30108">
    <property type="entry name" value="3-OCTAPRENYL-4-HYDROXYBENZOATE CARBOXY-LYASE-RELATED"/>
    <property type="match status" value="1"/>
</dbReference>
<comment type="caution">
    <text evidence="5">The sequence shown here is derived from an EMBL/GenBank/DDBJ whole genome shotgun (WGS) entry which is preliminary data.</text>
</comment>
<dbReference type="Gene3D" id="1.20.5.570">
    <property type="entry name" value="Single helix bin"/>
    <property type="match status" value="1"/>
</dbReference>
<dbReference type="NCBIfam" id="TIGR03701">
    <property type="entry name" value="mena_SCO4490"/>
    <property type="match status" value="1"/>
</dbReference>
<dbReference type="AlphaFoldDB" id="A0A832GLA4"/>
<accession>A0A832GLA4</accession>
<dbReference type="InterPro" id="IPR022390">
    <property type="entry name" value="HBDC"/>
</dbReference>
<evidence type="ECO:0000259" key="2">
    <source>
        <dbReference type="Pfam" id="PF01977"/>
    </source>
</evidence>
<dbReference type="InterPro" id="IPR049383">
    <property type="entry name" value="UbiD-like_N"/>
</dbReference>
<dbReference type="InterPro" id="IPR002830">
    <property type="entry name" value="UbiD"/>
</dbReference>
<dbReference type="NCBIfam" id="TIGR00148">
    <property type="entry name" value="UbiD family decarboxylase"/>
    <property type="match status" value="1"/>
</dbReference>
<comment type="similarity">
    <text evidence="1">Belongs to the UbiD family.</text>
</comment>
<dbReference type="GO" id="GO:0005829">
    <property type="term" value="C:cytosol"/>
    <property type="evidence" value="ECO:0007669"/>
    <property type="project" value="TreeGrafter"/>
</dbReference>
<evidence type="ECO:0000256" key="1">
    <source>
        <dbReference type="ARBA" id="ARBA00010021"/>
    </source>
</evidence>
<name>A0A832GLA4_9BACT</name>
<dbReference type="Gene3D" id="3.40.1670.10">
    <property type="entry name" value="UbiD C-terminal domain-like"/>
    <property type="match status" value="1"/>
</dbReference>
<sequence>MKYPENLQSFLELLKKERELLYIKEEVSTELEITEITDRVVKKGGPALFFERVKGHKIPVVTNLFGSFRRLCLALGVNSLEELTQKLEDFIEIKQAEGLLGKLKLLPKLWQAKNVFPKLVDKAPCQEIVLKGKEVDLYKLPILKCWPKDGGPFITLPCVITKDPETGIRNVGMYRMQVYDQTTTGMHWQIHKVGAKHYRKAEARGERLPVAVALGPEPAVIYAATAPMPEDVDEFILAGFLKRSPVELVPCLTVPLEVPAQSQIVLEGYVEPFERRLEGPFGDHTGFYTPTEPYPVFHVTCITMRKEAIYPATIVGKPPQEDCYLGKATERLFLPLIKKVLPEIVDINLPWEGVFHNLAFISIDKRYPGHAFKVASAIWGLGQLMFTKIVVIFDKEVNVQDTREALFYLCANVDPARDIMIVKGPVDVLDHASPEVGFGSKMCIDATKKWREEGYTREWPEEAVMSEDVKRKVDKILRNLKLT</sequence>
<dbReference type="GO" id="GO:0008694">
    <property type="term" value="F:4-hydroxy-3-polyprenylbenzoate decarboxylase activity"/>
    <property type="evidence" value="ECO:0007669"/>
    <property type="project" value="TreeGrafter"/>
</dbReference>
<dbReference type="SUPFAM" id="SSF50475">
    <property type="entry name" value="FMN-binding split barrel"/>
    <property type="match status" value="1"/>
</dbReference>
<dbReference type="PANTHER" id="PTHR30108:SF17">
    <property type="entry name" value="FERULIC ACID DECARBOXYLASE 1"/>
    <property type="match status" value="1"/>
</dbReference>
<feature type="domain" description="3-octaprenyl-4-hydroxybenzoate carboxy-lyase-like Rift-related" evidence="2">
    <location>
        <begin position="120"/>
        <end position="318"/>
    </location>
</feature>
<protein>
    <submittedName>
        <fullName evidence="5">Menaquinone biosynthesis decarboxylase</fullName>
    </submittedName>
</protein>
<evidence type="ECO:0000259" key="4">
    <source>
        <dbReference type="Pfam" id="PF20696"/>
    </source>
</evidence>
<reference evidence="5" key="1">
    <citation type="journal article" date="2020" name="mSystems">
        <title>Genome- and Community-Level Interaction Insights into Carbon Utilization and Element Cycling Functions of Hydrothermarchaeota in Hydrothermal Sediment.</title>
        <authorList>
            <person name="Zhou Z."/>
            <person name="Liu Y."/>
            <person name="Xu W."/>
            <person name="Pan J."/>
            <person name="Luo Z.H."/>
            <person name="Li M."/>
        </authorList>
    </citation>
    <scope>NUCLEOTIDE SEQUENCE [LARGE SCALE GENOMIC DNA]</scope>
    <source>
        <strain evidence="5">SpSt-605</strain>
    </source>
</reference>
<gene>
    <name evidence="5" type="ORF">ENT73_02865</name>
</gene>
<organism evidence="5">
    <name type="scientific">Caldimicrobium thiodismutans</name>
    <dbReference type="NCBI Taxonomy" id="1653476"/>
    <lineage>
        <taxon>Bacteria</taxon>
        <taxon>Pseudomonadati</taxon>
        <taxon>Thermodesulfobacteriota</taxon>
        <taxon>Thermodesulfobacteria</taxon>
        <taxon>Thermodesulfobacteriales</taxon>
        <taxon>Thermodesulfobacteriaceae</taxon>
        <taxon>Caldimicrobium</taxon>
    </lineage>
</organism>